<evidence type="ECO:0000256" key="1">
    <source>
        <dbReference type="ARBA" id="ARBA00022821"/>
    </source>
</evidence>
<gene>
    <name evidence="3" type="ORF">FEM48_Zijuj05G0025600</name>
</gene>
<keyword evidence="1" id="KW-0611">Plant defense</keyword>
<evidence type="ECO:0000313" key="4">
    <source>
        <dbReference type="Proteomes" id="UP000813462"/>
    </source>
</evidence>
<comment type="caution">
    <text evidence="3">The sequence shown here is derived from an EMBL/GenBank/DDBJ whole genome shotgun (WGS) entry which is preliminary data.</text>
</comment>
<dbReference type="PANTHER" id="PTHR36766">
    <property type="entry name" value="PLANT BROAD-SPECTRUM MILDEW RESISTANCE PROTEIN RPW8"/>
    <property type="match status" value="1"/>
</dbReference>
<dbReference type="AlphaFoldDB" id="A0A978VCB2"/>
<sequence>MRNCPNLLHLPEEIANLSSLNSLIVSNFPSWTTPVGISNLSALDYLSIEQCPKLDKLSANWFCIERCDKLSSLPEGMHHLTSLRELNIFGCPNLESLPKEMCNLSSHICLSLARCDKLESLPQGMHCFTSLKELIITECPLLPRRIMDGHHTKIANIQNVYIDGNLIDTAPCHKFYPASIAGHMSLICSFQLPVDNGKFMGGTGYVVSNITFKSNRSSSQDLHGAIERYQGRRLKKILALISFPEVLYNCYFTSRMKKVSTAHNNKKHMKRDQTSIVKRGRKSEF</sequence>
<dbReference type="Gene3D" id="3.80.10.10">
    <property type="entry name" value="Ribonuclease Inhibitor"/>
    <property type="match status" value="2"/>
</dbReference>
<evidence type="ECO:0000313" key="3">
    <source>
        <dbReference type="EMBL" id="KAH7528001.1"/>
    </source>
</evidence>
<feature type="region of interest" description="Disordered" evidence="2">
    <location>
        <begin position="262"/>
        <end position="285"/>
    </location>
</feature>
<dbReference type="InterPro" id="IPR032675">
    <property type="entry name" value="LRR_dom_sf"/>
</dbReference>
<dbReference type="SUPFAM" id="SSF52047">
    <property type="entry name" value="RNI-like"/>
    <property type="match status" value="1"/>
</dbReference>
<evidence type="ECO:0000256" key="2">
    <source>
        <dbReference type="SAM" id="MobiDB-lite"/>
    </source>
</evidence>
<dbReference type="Proteomes" id="UP000813462">
    <property type="component" value="Unassembled WGS sequence"/>
</dbReference>
<reference evidence="3" key="1">
    <citation type="journal article" date="2021" name="Front. Plant Sci.">
        <title>Chromosome-Scale Genome Assembly for Chinese Sour Jujube and Insights Into Its Genome Evolution and Domestication Signature.</title>
        <authorList>
            <person name="Shen L.-Y."/>
            <person name="Luo H."/>
            <person name="Wang X.-L."/>
            <person name="Wang X.-M."/>
            <person name="Qiu X.-J."/>
            <person name="Liu H."/>
            <person name="Zhou S.-S."/>
            <person name="Jia K.-H."/>
            <person name="Nie S."/>
            <person name="Bao Y.-T."/>
            <person name="Zhang R.-G."/>
            <person name="Yun Q.-Z."/>
            <person name="Chai Y.-H."/>
            <person name="Lu J.-Y."/>
            <person name="Li Y."/>
            <person name="Zhao S.-W."/>
            <person name="Mao J.-F."/>
            <person name="Jia S.-G."/>
            <person name="Mao Y.-M."/>
        </authorList>
    </citation>
    <scope>NUCLEOTIDE SEQUENCE</scope>
    <source>
        <strain evidence="3">AT0</strain>
        <tissue evidence="3">Leaf</tissue>
    </source>
</reference>
<dbReference type="GO" id="GO:0006952">
    <property type="term" value="P:defense response"/>
    <property type="evidence" value="ECO:0007669"/>
    <property type="project" value="UniProtKB-KW"/>
</dbReference>
<dbReference type="PANTHER" id="PTHR36766:SF40">
    <property type="entry name" value="DISEASE RESISTANCE PROTEIN RGA3"/>
    <property type="match status" value="1"/>
</dbReference>
<protein>
    <submittedName>
        <fullName evidence="3">Uncharacterized protein</fullName>
    </submittedName>
</protein>
<organism evidence="3 4">
    <name type="scientific">Ziziphus jujuba var. spinosa</name>
    <dbReference type="NCBI Taxonomy" id="714518"/>
    <lineage>
        <taxon>Eukaryota</taxon>
        <taxon>Viridiplantae</taxon>
        <taxon>Streptophyta</taxon>
        <taxon>Embryophyta</taxon>
        <taxon>Tracheophyta</taxon>
        <taxon>Spermatophyta</taxon>
        <taxon>Magnoliopsida</taxon>
        <taxon>eudicotyledons</taxon>
        <taxon>Gunneridae</taxon>
        <taxon>Pentapetalae</taxon>
        <taxon>rosids</taxon>
        <taxon>fabids</taxon>
        <taxon>Rosales</taxon>
        <taxon>Rhamnaceae</taxon>
        <taxon>Paliureae</taxon>
        <taxon>Ziziphus</taxon>
    </lineage>
</organism>
<dbReference type="EMBL" id="JAEACU010000005">
    <property type="protein sequence ID" value="KAH7528001.1"/>
    <property type="molecule type" value="Genomic_DNA"/>
</dbReference>
<proteinExistence type="predicted"/>
<accession>A0A978VCB2</accession>
<name>A0A978VCB2_ZIZJJ</name>